<reference evidence="1 2" key="1">
    <citation type="submission" date="2009-12" db="EMBL/GenBank/DDBJ databases">
        <title>The Genome Sequence of Anolis carolinensis (Green Anole Lizard).</title>
        <authorList>
            <consortium name="The Genome Sequencing Platform"/>
            <person name="Di Palma F."/>
            <person name="Alfoldi J."/>
            <person name="Heiman D."/>
            <person name="Young S."/>
            <person name="Grabherr M."/>
            <person name="Johnson J."/>
            <person name="Lander E.S."/>
            <person name="Lindblad-Toh K."/>
        </authorList>
    </citation>
    <scope>NUCLEOTIDE SEQUENCE [LARGE SCALE GENOMIC DNA]</scope>
    <source>
        <strain evidence="1 2">JBL SC #1</strain>
    </source>
</reference>
<reference evidence="1" key="2">
    <citation type="submission" date="2025-08" db="UniProtKB">
        <authorList>
            <consortium name="Ensembl"/>
        </authorList>
    </citation>
    <scope>IDENTIFICATION</scope>
</reference>
<reference evidence="1" key="3">
    <citation type="submission" date="2025-09" db="UniProtKB">
        <authorList>
            <consortium name="Ensembl"/>
        </authorList>
    </citation>
    <scope>IDENTIFICATION</scope>
</reference>
<accession>G1KYF6</accession>
<dbReference type="GeneTree" id="ENSGT00690000103768"/>
<proteinExistence type="predicted"/>
<evidence type="ECO:0000313" key="1">
    <source>
        <dbReference type="Ensembl" id="ENSACAP00000020864.2"/>
    </source>
</evidence>
<evidence type="ECO:0000313" key="2">
    <source>
        <dbReference type="Proteomes" id="UP000001646"/>
    </source>
</evidence>
<dbReference type="AlphaFoldDB" id="G1KYF6"/>
<dbReference type="eggNOG" id="KOG3594">
    <property type="taxonomic scope" value="Eukaryota"/>
</dbReference>
<organism evidence="1 2">
    <name type="scientific">Anolis carolinensis</name>
    <name type="common">Green anole</name>
    <name type="synonym">American chameleon</name>
    <dbReference type="NCBI Taxonomy" id="28377"/>
    <lineage>
        <taxon>Eukaryota</taxon>
        <taxon>Metazoa</taxon>
        <taxon>Chordata</taxon>
        <taxon>Craniata</taxon>
        <taxon>Vertebrata</taxon>
        <taxon>Euteleostomi</taxon>
        <taxon>Lepidosauria</taxon>
        <taxon>Squamata</taxon>
        <taxon>Bifurcata</taxon>
        <taxon>Unidentata</taxon>
        <taxon>Episquamata</taxon>
        <taxon>Toxicofera</taxon>
        <taxon>Iguania</taxon>
        <taxon>Dactyloidae</taxon>
        <taxon>Anolis</taxon>
    </lineage>
</organism>
<dbReference type="Proteomes" id="UP000001646">
    <property type="component" value="Chromosome 4"/>
</dbReference>
<dbReference type="InParanoid" id="G1KYF6"/>
<name>G1KYF6_ANOCA</name>
<dbReference type="Bgee" id="ENSACAG00000022944">
    <property type="expression patterns" value="Expressed in heart and 9 other cell types or tissues"/>
</dbReference>
<keyword evidence="2" id="KW-1185">Reference proteome</keyword>
<dbReference type="Ensembl" id="ENSACAT00000028090.2">
    <property type="protein sequence ID" value="ENSACAP00000020864.2"/>
    <property type="gene ID" value="ENSACAG00000022944.2"/>
</dbReference>
<protein>
    <submittedName>
        <fullName evidence="1">Uncharacterized protein</fullName>
    </submittedName>
</protein>
<dbReference type="HOGENOM" id="CLU_633936_0_0_1"/>
<sequence>MSRLSIPLSVDYKDNVVSPSALLFPVSQETTNRDESHTFETFGKAKGCKLNTAEPRLASTFLSEMGTLFEIILAQNPRPETDSSLGFLQQVSICNKTQNLDRDALGAKSNSHCLITAEKRLDCPLPSE</sequence>